<feature type="transmembrane region" description="Helical" evidence="2">
    <location>
        <begin position="258"/>
        <end position="283"/>
    </location>
</feature>
<dbReference type="InterPro" id="IPR008523">
    <property type="entry name" value="DUF805"/>
</dbReference>
<feature type="transmembrane region" description="Helical" evidence="2">
    <location>
        <begin position="295"/>
        <end position="316"/>
    </location>
</feature>
<dbReference type="STRING" id="1122997.GCA_000425285_02050"/>
<protein>
    <submittedName>
        <fullName evidence="3">Inner membrane protein yhaI</fullName>
    </submittedName>
</protein>
<feature type="compositionally biased region" description="Low complexity" evidence="1">
    <location>
        <begin position="85"/>
        <end position="100"/>
    </location>
</feature>
<dbReference type="PANTHER" id="PTHR34980:SF2">
    <property type="entry name" value="INNER MEMBRANE PROTEIN YHAH-RELATED"/>
    <property type="match status" value="1"/>
</dbReference>
<dbReference type="Pfam" id="PF05656">
    <property type="entry name" value="DUF805"/>
    <property type="match status" value="1"/>
</dbReference>
<evidence type="ECO:0000313" key="3">
    <source>
        <dbReference type="EMBL" id="VEI02811.1"/>
    </source>
</evidence>
<feature type="compositionally biased region" description="Low complexity" evidence="1">
    <location>
        <begin position="18"/>
        <end position="35"/>
    </location>
</feature>
<dbReference type="AlphaFoldDB" id="A0A3S4YWJ9"/>
<accession>A0A3S4YWJ9</accession>
<dbReference type="PANTHER" id="PTHR34980">
    <property type="entry name" value="INNER MEMBRANE PROTEIN-RELATED-RELATED"/>
    <property type="match status" value="1"/>
</dbReference>
<keyword evidence="2" id="KW-1133">Transmembrane helix</keyword>
<dbReference type="EMBL" id="LR134473">
    <property type="protein sequence ID" value="VEI02811.1"/>
    <property type="molecule type" value="Genomic_DNA"/>
</dbReference>
<feature type="compositionally biased region" description="Low complexity" evidence="1">
    <location>
        <begin position="51"/>
        <end position="63"/>
    </location>
</feature>
<organism evidence="3 4">
    <name type="scientific">Acidipropionibacterium jensenii</name>
    <dbReference type="NCBI Taxonomy" id="1749"/>
    <lineage>
        <taxon>Bacteria</taxon>
        <taxon>Bacillati</taxon>
        <taxon>Actinomycetota</taxon>
        <taxon>Actinomycetes</taxon>
        <taxon>Propionibacteriales</taxon>
        <taxon>Propionibacteriaceae</taxon>
        <taxon>Acidipropionibacterium</taxon>
    </lineage>
</organism>
<keyword evidence="2" id="KW-0472">Membrane</keyword>
<dbReference type="OrthoDB" id="9812349at2"/>
<evidence type="ECO:0000256" key="1">
    <source>
        <dbReference type="SAM" id="MobiDB-lite"/>
    </source>
</evidence>
<proteinExistence type="predicted"/>
<feature type="compositionally biased region" description="Polar residues" evidence="1">
    <location>
        <begin position="36"/>
        <end position="50"/>
    </location>
</feature>
<reference evidence="3 4" key="1">
    <citation type="submission" date="2018-12" db="EMBL/GenBank/DDBJ databases">
        <authorList>
            <consortium name="Pathogen Informatics"/>
        </authorList>
    </citation>
    <scope>NUCLEOTIDE SEQUENCE [LARGE SCALE GENOMIC DNA]</scope>
    <source>
        <strain evidence="3 4">NCTC13652</strain>
    </source>
</reference>
<feature type="compositionally biased region" description="Low complexity" evidence="1">
    <location>
        <begin position="122"/>
        <end position="143"/>
    </location>
</feature>
<feature type="transmembrane region" description="Helical" evidence="2">
    <location>
        <begin position="210"/>
        <end position="238"/>
    </location>
</feature>
<evidence type="ECO:0000313" key="4">
    <source>
        <dbReference type="Proteomes" id="UP000277858"/>
    </source>
</evidence>
<gene>
    <name evidence="3" type="primary">yhaI_2</name>
    <name evidence="3" type="ORF">NCTC13652_00998</name>
</gene>
<keyword evidence="4" id="KW-1185">Reference proteome</keyword>
<feature type="region of interest" description="Disordered" evidence="1">
    <location>
        <begin position="1"/>
        <end position="158"/>
    </location>
</feature>
<sequence length="334" mass="36168">MSNQPWGSYDPNAQGNGQQPAQDPYQNPQDPYQSQHSADPSSQPASNADSYGQQGYDAQQYGQSGYGQQGYDPQQGQPGYGQQGAYGQPSPYDSQQQYGQSGYGQQGYDPQQGQPGYGQQGAYGQPSPYDSQQQYGQPQSSPYGQPPAPYQPAPYGQSGYGQDLYGQNPYAAFTGPGAGRPRPSVDFVTAIKLFFKNYAVFSGRASRSEYWWVSLFLGLVYIVWGILFGIAGGFALAMSSTDPYGTTTSSTASNGLGAGFIFLMILGILMWLAVIVPSLAITWRRFHDTDKSGAFYFLSLIPYVGGIIVIVLLALAPVPTAWQRWDNGQLPVES</sequence>
<dbReference type="RefSeq" id="WP_126412645.1">
    <property type="nucleotide sequence ID" value="NZ_LR134473.1"/>
</dbReference>
<keyword evidence="2" id="KW-0812">Transmembrane</keyword>
<dbReference type="GO" id="GO:0005886">
    <property type="term" value="C:plasma membrane"/>
    <property type="evidence" value="ECO:0007669"/>
    <property type="project" value="TreeGrafter"/>
</dbReference>
<name>A0A3S4YWJ9_9ACTN</name>
<feature type="compositionally biased region" description="Polar residues" evidence="1">
    <location>
        <begin position="1"/>
        <end position="17"/>
    </location>
</feature>
<evidence type="ECO:0000256" key="2">
    <source>
        <dbReference type="SAM" id="Phobius"/>
    </source>
</evidence>
<dbReference type="Proteomes" id="UP000277858">
    <property type="component" value="Chromosome"/>
</dbReference>